<evidence type="ECO:0000313" key="4">
    <source>
        <dbReference type="Proteomes" id="UP000887013"/>
    </source>
</evidence>
<dbReference type="Pfam" id="PF00067">
    <property type="entry name" value="p450"/>
    <property type="match status" value="1"/>
</dbReference>
<comment type="caution">
    <text evidence="3">The sequence shown here is derived from an EMBL/GenBank/DDBJ whole genome shotgun (WGS) entry which is preliminary data.</text>
</comment>
<dbReference type="Proteomes" id="UP000887013">
    <property type="component" value="Unassembled WGS sequence"/>
</dbReference>
<dbReference type="GO" id="GO:0020037">
    <property type="term" value="F:heme binding"/>
    <property type="evidence" value="ECO:0007669"/>
    <property type="project" value="InterPro"/>
</dbReference>
<feature type="non-terminal residue" evidence="3">
    <location>
        <position position="1"/>
    </location>
</feature>
<dbReference type="SUPFAM" id="SSF48264">
    <property type="entry name" value="Cytochrome P450"/>
    <property type="match status" value="1"/>
</dbReference>
<dbReference type="GO" id="GO:0005506">
    <property type="term" value="F:iron ion binding"/>
    <property type="evidence" value="ECO:0007669"/>
    <property type="project" value="InterPro"/>
</dbReference>
<keyword evidence="2" id="KW-0560">Oxidoreductase</keyword>
<proteinExistence type="inferred from homology"/>
<dbReference type="InterPro" id="IPR036396">
    <property type="entry name" value="Cyt_P450_sf"/>
</dbReference>
<name>A0A8X6TSZ7_NEPPI</name>
<evidence type="ECO:0000256" key="1">
    <source>
        <dbReference type="ARBA" id="ARBA00010617"/>
    </source>
</evidence>
<organism evidence="3 4">
    <name type="scientific">Nephila pilipes</name>
    <name type="common">Giant wood spider</name>
    <name type="synonym">Nephila maculata</name>
    <dbReference type="NCBI Taxonomy" id="299642"/>
    <lineage>
        <taxon>Eukaryota</taxon>
        <taxon>Metazoa</taxon>
        <taxon>Ecdysozoa</taxon>
        <taxon>Arthropoda</taxon>
        <taxon>Chelicerata</taxon>
        <taxon>Arachnida</taxon>
        <taxon>Araneae</taxon>
        <taxon>Araneomorphae</taxon>
        <taxon>Entelegynae</taxon>
        <taxon>Araneoidea</taxon>
        <taxon>Nephilidae</taxon>
        <taxon>Nephila</taxon>
    </lineage>
</organism>
<reference evidence="3" key="1">
    <citation type="submission" date="2020-08" db="EMBL/GenBank/DDBJ databases">
        <title>Multicomponent nature underlies the extraordinary mechanical properties of spider dragline silk.</title>
        <authorList>
            <person name="Kono N."/>
            <person name="Nakamura H."/>
            <person name="Mori M."/>
            <person name="Yoshida Y."/>
            <person name="Ohtoshi R."/>
            <person name="Malay A.D."/>
            <person name="Moran D.A.P."/>
            <person name="Tomita M."/>
            <person name="Numata K."/>
            <person name="Arakawa K."/>
        </authorList>
    </citation>
    <scope>NUCLEOTIDE SEQUENCE</scope>
</reference>
<keyword evidence="4" id="KW-1185">Reference proteome</keyword>
<dbReference type="OrthoDB" id="6434159at2759"/>
<dbReference type="GO" id="GO:0004497">
    <property type="term" value="F:monooxygenase activity"/>
    <property type="evidence" value="ECO:0007669"/>
    <property type="project" value="UniProtKB-KW"/>
</dbReference>
<comment type="similarity">
    <text evidence="1">Belongs to the cytochrome P450 family.</text>
</comment>
<gene>
    <name evidence="3" type="ORF">NPIL_194231</name>
</gene>
<dbReference type="Gene3D" id="1.10.630.10">
    <property type="entry name" value="Cytochrome P450"/>
    <property type="match status" value="1"/>
</dbReference>
<dbReference type="EMBL" id="BMAW01109960">
    <property type="protein sequence ID" value="GFT40932.1"/>
    <property type="molecule type" value="Genomic_DNA"/>
</dbReference>
<dbReference type="AlphaFoldDB" id="A0A8X6TSZ7"/>
<keyword evidence="2" id="KW-0503">Monooxygenase</keyword>
<evidence type="ECO:0000256" key="2">
    <source>
        <dbReference type="ARBA" id="ARBA00023033"/>
    </source>
</evidence>
<evidence type="ECO:0000313" key="3">
    <source>
        <dbReference type="EMBL" id="GFT40932.1"/>
    </source>
</evidence>
<accession>A0A8X6TSZ7</accession>
<dbReference type="InterPro" id="IPR001128">
    <property type="entry name" value="Cyt_P450"/>
</dbReference>
<dbReference type="GO" id="GO:0016705">
    <property type="term" value="F:oxidoreductase activity, acting on paired donors, with incorporation or reduction of molecular oxygen"/>
    <property type="evidence" value="ECO:0007669"/>
    <property type="project" value="InterPro"/>
</dbReference>
<evidence type="ECO:0008006" key="5">
    <source>
        <dbReference type="Google" id="ProtNLM"/>
    </source>
</evidence>
<sequence length="91" mass="10844">RLFRSMQFQNVVPKTQFSSSVEKWKPRRKLLTPCFHADILRGFLTVFNERSQELVEHLRKETKEEFTYIKTPITLTALDIIYGMLKVKIIN</sequence>
<protein>
    <recommendedName>
        <fullName evidence="5">Cytochrome P450</fullName>
    </recommendedName>
</protein>